<dbReference type="GO" id="GO:0003677">
    <property type="term" value="F:DNA binding"/>
    <property type="evidence" value="ECO:0007669"/>
    <property type="project" value="UniProtKB-UniRule"/>
</dbReference>
<accession>A0A6A8A172</accession>
<dbReference type="RefSeq" id="WP_010967101.1">
    <property type="nucleotide sequence ID" value="NZ_CP019585.1"/>
</dbReference>
<protein>
    <submittedName>
        <fullName evidence="2">TetR family transcriptional regulator</fullName>
    </submittedName>
</protein>
<dbReference type="SUPFAM" id="SSF46689">
    <property type="entry name" value="Homeodomain-like"/>
    <property type="match status" value="1"/>
</dbReference>
<evidence type="ECO:0000313" key="2">
    <source>
        <dbReference type="EMBL" id="MQW08139.1"/>
    </source>
</evidence>
<evidence type="ECO:0000256" key="1">
    <source>
        <dbReference type="ARBA" id="ARBA00023125"/>
    </source>
</evidence>
<dbReference type="EMBL" id="WISP01000202">
    <property type="protein sequence ID" value="MQW08139.1"/>
    <property type="molecule type" value="Genomic_DNA"/>
</dbReference>
<reference evidence="2" key="1">
    <citation type="journal article" date="2013" name="Genome Biol.">
        <title>Comparative genomics of the core and accessory genomes of 48 Sinorhizobium strains comprising five genospecies.</title>
        <authorList>
            <person name="Sugawara M."/>
            <person name="Epstein B."/>
            <person name="Badgley B.D."/>
            <person name="Unno T."/>
            <person name="Xu L."/>
            <person name="Reese J."/>
            <person name="Gyaneshwar P."/>
            <person name="Denny R."/>
            <person name="Mudge J."/>
            <person name="Bharti A.K."/>
            <person name="Farmer A.D."/>
            <person name="May G.D."/>
            <person name="Woodward J.E."/>
            <person name="Medigue C."/>
            <person name="Vallenet D."/>
            <person name="Lajus A."/>
            <person name="Rouy Z."/>
            <person name="Martinez-Vaz B."/>
            <person name="Tiffin P."/>
            <person name="Young N.D."/>
            <person name="Sadowsky M.J."/>
        </authorList>
    </citation>
    <scope>NUCLEOTIDE SEQUENCE</scope>
    <source>
        <strain evidence="2">M30</strain>
    </source>
</reference>
<dbReference type="AlphaFoldDB" id="A0A6A8A172"/>
<dbReference type="PROSITE" id="PS50977">
    <property type="entry name" value="HTH_TETR_2"/>
    <property type="match status" value="1"/>
</dbReference>
<organism evidence="2">
    <name type="scientific">Rhizobium meliloti</name>
    <name type="common">Ensifer meliloti</name>
    <name type="synonym">Sinorhizobium meliloti</name>
    <dbReference type="NCBI Taxonomy" id="382"/>
    <lineage>
        <taxon>Bacteria</taxon>
        <taxon>Pseudomonadati</taxon>
        <taxon>Pseudomonadota</taxon>
        <taxon>Alphaproteobacteria</taxon>
        <taxon>Hyphomicrobiales</taxon>
        <taxon>Rhizobiaceae</taxon>
        <taxon>Sinorhizobium/Ensifer group</taxon>
        <taxon>Sinorhizobium</taxon>
    </lineage>
</organism>
<dbReference type="Pfam" id="PF00440">
    <property type="entry name" value="TetR_N"/>
    <property type="match status" value="1"/>
</dbReference>
<name>A0A6A8A172_RHIML</name>
<comment type="caution">
    <text evidence="2">The sequence shown here is derived from an EMBL/GenBank/DDBJ whole genome shotgun (WGS) entry which is preliminary data.</text>
</comment>
<sequence>MADKQGGPTKADWVAAGLSALTAGGIEAVRVERLAVILGVSKGPFYWRFKNRGELLEAIIEFWKRDFTADLIEQTSHFDTPRERLEALAELAVVSTSGALDVAKTECALRAWAAQDPLPRAAVREVDAMRTKHLTEEFKLLGAPHPLAEQLAKAIYLALLGLYTVRQYTPELADEQSYLTAVRIALDAAQIQSHSTEASAAKSRLEPDI</sequence>
<gene>
    <name evidence="2" type="ORF">GHK45_31710</name>
</gene>
<dbReference type="Gene3D" id="1.10.357.10">
    <property type="entry name" value="Tetracycline Repressor, domain 2"/>
    <property type="match status" value="1"/>
</dbReference>
<dbReference type="InterPro" id="IPR009057">
    <property type="entry name" value="Homeodomain-like_sf"/>
</dbReference>
<keyword evidence="1" id="KW-0238">DNA-binding</keyword>
<proteinExistence type="predicted"/>
<dbReference type="InterPro" id="IPR001647">
    <property type="entry name" value="HTH_TetR"/>
</dbReference>